<feature type="transmembrane region" description="Helical" evidence="1">
    <location>
        <begin position="20"/>
        <end position="50"/>
    </location>
</feature>
<keyword evidence="1" id="KW-0812">Transmembrane</keyword>
<keyword evidence="1" id="KW-0472">Membrane</keyword>
<dbReference type="RefSeq" id="WP_146396841.1">
    <property type="nucleotide sequence ID" value="NZ_SJPQ01000001.1"/>
</dbReference>
<keyword evidence="3" id="KW-1185">Reference proteome</keyword>
<evidence type="ECO:0000313" key="2">
    <source>
        <dbReference type="EMBL" id="TWT90220.1"/>
    </source>
</evidence>
<dbReference type="SUPFAM" id="SSF103642">
    <property type="entry name" value="Sec-C motif"/>
    <property type="match status" value="1"/>
</dbReference>
<sequence>MLVTTTSNRLNQRWAWGLSAVVAGVALVLGFFFPWAFLGLLLAPVVYWLLRRRCWRRLAVMGRAFPDAWEAILRSRVVYYGALGDDGRKRFRQMVMVFLDETRITGVRTDVDDTTRVLVAASAIIPVFRFEDWEYSRLGEVLIYPASFDDSYRSDGAEPRGTLGMVGTGHLNGVMILSKPALLTGFDITSDKLNVGVHEFAHLVDGADGSIDGVPPGMPAETYREWITWVGKELGRPEGERSHIRPYGYTNEAEYYAVLTEYFFEAPEVLERKNPELYRLLAKMFRQDSLKLLGGAKGRRKRRLGRNSPCPCESGKKFKHCCLRRATRGAAA</sequence>
<evidence type="ECO:0000313" key="3">
    <source>
        <dbReference type="Proteomes" id="UP000315440"/>
    </source>
</evidence>
<dbReference type="InterPro" id="IPR004027">
    <property type="entry name" value="SEC_C_motif"/>
</dbReference>
<dbReference type="AlphaFoldDB" id="A0A5C5ZSI4"/>
<dbReference type="Pfam" id="PF06167">
    <property type="entry name" value="Peptidase_M90"/>
    <property type="match status" value="1"/>
</dbReference>
<gene>
    <name evidence="2" type="ORF">Mal64_06040</name>
</gene>
<dbReference type="OrthoDB" id="9786424at2"/>
<dbReference type="GO" id="GO:0005829">
    <property type="term" value="C:cytosol"/>
    <property type="evidence" value="ECO:0007669"/>
    <property type="project" value="TreeGrafter"/>
</dbReference>
<protein>
    <recommendedName>
        <fullName evidence="4">Protein MtfA</fullName>
    </recommendedName>
</protein>
<reference evidence="2 3" key="1">
    <citation type="submission" date="2019-02" db="EMBL/GenBank/DDBJ databases">
        <title>Deep-cultivation of Planctomycetes and their phenomic and genomic characterization uncovers novel biology.</title>
        <authorList>
            <person name="Wiegand S."/>
            <person name="Jogler M."/>
            <person name="Boedeker C."/>
            <person name="Pinto D."/>
            <person name="Vollmers J."/>
            <person name="Rivas-Marin E."/>
            <person name="Kohn T."/>
            <person name="Peeters S.H."/>
            <person name="Heuer A."/>
            <person name="Rast P."/>
            <person name="Oberbeckmann S."/>
            <person name="Bunk B."/>
            <person name="Jeske O."/>
            <person name="Meyerdierks A."/>
            <person name="Storesund J.E."/>
            <person name="Kallscheuer N."/>
            <person name="Luecker S."/>
            <person name="Lage O.M."/>
            <person name="Pohl T."/>
            <person name="Merkel B.J."/>
            <person name="Hornburger P."/>
            <person name="Mueller R.-W."/>
            <person name="Bruemmer F."/>
            <person name="Labrenz M."/>
            <person name="Spormann A.M."/>
            <person name="Op Den Camp H."/>
            <person name="Overmann J."/>
            <person name="Amann R."/>
            <person name="Jetten M.S.M."/>
            <person name="Mascher T."/>
            <person name="Medema M.H."/>
            <person name="Devos D.P."/>
            <person name="Kaster A.-K."/>
            <person name="Ovreas L."/>
            <person name="Rohde M."/>
            <person name="Galperin M.Y."/>
            <person name="Jogler C."/>
        </authorList>
    </citation>
    <scope>NUCLEOTIDE SEQUENCE [LARGE SCALE GENOMIC DNA]</scope>
    <source>
        <strain evidence="2 3">Mal64</strain>
    </source>
</reference>
<dbReference type="PANTHER" id="PTHR30164">
    <property type="entry name" value="MTFA PEPTIDASE"/>
    <property type="match status" value="1"/>
</dbReference>
<dbReference type="GO" id="GO:0008237">
    <property type="term" value="F:metallopeptidase activity"/>
    <property type="evidence" value="ECO:0007669"/>
    <property type="project" value="InterPro"/>
</dbReference>
<dbReference type="InterPro" id="IPR024079">
    <property type="entry name" value="MetalloPept_cat_dom_sf"/>
</dbReference>
<dbReference type="GO" id="GO:0004177">
    <property type="term" value="F:aminopeptidase activity"/>
    <property type="evidence" value="ECO:0007669"/>
    <property type="project" value="TreeGrafter"/>
</dbReference>
<dbReference type="EMBL" id="SJPQ01000001">
    <property type="protein sequence ID" value="TWT90220.1"/>
    <property type="molecule type" value="Genomic_DNA"/>
</dbReference>
<dbReference type="PANTHER" id="PTHR30164:SF2">
    <property type="entry name" value="PROTEIN MTFA"/>
    <property type="match status" value="1"/>
</dbReference>
<evidence type="ECO:0000256" key="1">
    <source>
        <dbReference type="SAM" id="Phobius"/>
    </source>
</evidence>
<name>A0A5C5ZSI4_9BACT</name>
<dbReference type="InterPro" id="IPR010384">
    <property type="entry name" value="MtfA_fam"/>
</dbReference>
<dbReference type="SUPFAM" id="SSF55486">
    <property type="entry name" value="Metalloproteases ('zincins'), catalytic domain"/>
    <property type="match status" value="1"/>
</dbReference>
<evidence type="ECO:0008006" key="4">
    <source>
        <dbReference type="Google" id="ProtNLM"/>
    </source>
</evidence>
<dbReference type="CDD" id="cd20169">
    <property type="entry name" value="Peptidase_M90_mtfA"/>
    <property type="match status" value="1"/>
</dbReference>
<comment type="caution">
    <text evidence="2">The sequence shown here is derived from an EMBL/GenBank/DDBJ whole genome shotgun (WGS) entry which is preliminary data.</text>
</comment>
<proteinExistence type="predicted"/>
<dbReference type="Pfam" id="PF02810">
    <property type="entry name" value="SEC-C"/>
    <property type="match status" value="1"/>
</dbReference>
<dbReference type="Proteomes" id="UP000315440">
    <property type="component" value="Unassembled WGS sequence"/>
</dbReference>
<dbReference type="Gene3D" id="1.10.472.150">
    <property type="entry name" value="Glucose-regulated metallo-peptidase M90, N-terminal domain"/>
    <property type="match status" value="1"/>
</dbReference>
<accession>A0A5C5ZSI4</accession>
<organism evidence="2 3">
    <name type="scientific">Pseudobythopirellula maris</name>
    <dbReference type="NCBI Taxonomy" id="2527991"/>
    <lineage>
        <taxon>Bacteria</taxon>
        <taxon>Pseudomonadati</taxon>
        <taxon>Planctomycetota</taxon>
        <taxon>Planctomycetia</taxon>
        <taxon>Pirellulales</taxon>
        <taxon>Lacipirellulaceae</taxon>
        <taxon>Pseudobythopirellula</taxon>
    </lineage>
</organism>
<dbReference type="InterPro" id="IPR042252">
    <property type="entry name" value="MtfA_N"/>
</dbReference>
<keyword evidence="1" id="KW-1133">Transmembrane helix</keyword>
<dbReference type="Gene3D" id="3.40.390.10">
    <property type="entry name" value="Collagenase (Catalytic Domain)"/>
    <property type="match status" value="1"/>
</dbReference>